<feature type="signal peptide" evidence="1">
    <location>
        <begin position="1"/>
        <end position="20"/>
    </location>
</feature>
<evidence type="ECO:0000313" key="2">
    <source>
        <dbReference type="EMBL" id="KAK1742483.1"/>
    </source>
</evidence>
<evidence type="ECO:0000313" key="3">
    <source>
        <dbReference type="Proteomes" id="UP001224775"/>
    </source>
</evidence>
<keyword evidence="3" id="KW-1185">Reference proteome</keyword>
<proteinExistence type="predicted"/>
<dbReference type="AlphaFoldDB" id="A0AAD9DE89"/>
<name>A0AAD9DE89_9STRA</name>
<feature type="chain" id="PRO_5042088767" evidence="1">
    <location>
        <begin position="21"/>
        <end position="123"/>
    </location>
</feature>
<comment type="caution">
    <text evidence="2">The sequence shown here is derived from an EMBL/GenBank/DDBJ whole genome shotgun (WGS) entry which is preliminary data.</text>
</comment>
<sequence length="123" mass="12959">MKSIISVAAICLSLTPASMAFVPASPYVATPSRTSSLSMAELDMTPELEAAIAEVRECASAFGEDTARFANVWIDKMIEGNMDGTAAGLLDECVLDDSDKCENFSKALSKLDGLLGVVAGEQY</sequence>
<evidence type="ECO:0000256" key="1">
    <source>
        <dbReference type="SAM" id="SignalP"/>
    </source>
</evidence>
<keyword evidence="1" id="KW-0732">Signal</keyword>
<organism evidence="2 3">
    <name type="scientific">Skeletonema marinoi</name>
    <dbReference type="NCBI Taxonomy" id="267567"/>
    <lineage>
        <taxon>Eukaryota</taxon>
        <taxon>Sar</taxon>
        <taxon>Stramenopiles</taxon>
        <taxon>Ochrophyta</taxon>
        <taxon>Bacillariophyta</taxon>
        <taxon>Coscinodiscophyceae</taxon>
        <taxon>Thalassiosirophycidae</taxon>
        <taxon>Thalassiosirales</taxon>
        <taxon>Skeletonemataceae</taxon>
        <taxon>Skeletonema</taxon>
        <taxon>Skeletonema marinoi-dohrnii complex</taxon>
    </lineage>
</organism>
<reference evidence="2" key="1">
    <citation type="submission" date="2023-06" db="EMBL/GenBank/DDBJ databases">
        <title>Survivors Of The Sea: Transcriptome response of Skeletonema marinoi to long-term dormancy.</title>
        <authorList>
            <person name="Pinder M.I.M."/>
            <person name="Kourtchenko O."/>
            <person name="Robertson E.K."/>
            <person name="Larsson T."/>
            <person name="Maumus F."/>
            <person name="Osuna-Cruz C.M."/>
            <person name="Vancaester E."/>
            <person name="Stenow R."/>
            <person name="Vandepoele K."/>
            <person name="Ploug H."/>
            <person name="Bruchert V."/>
            <person name="Godhe A."/>
            <person name="Topel M."/>
        </authorList>
    </citation>
    <scope>NUCLEOTIDE SEQUENCE</scope>
    <source>
        <strain evidence="2">R05AC</strain>
    </source>
</reference>
<accession>A0AAD9DE89</accession>
<dbReference type="EMBL" id="JATAAI010000011">
    <property type="protein sequence ID" value="KAK1742483.1"/>
    <property type="molecule type" value="Genomic_DNA"/>
</dbReference>
<gene>
    <name evidence="2" type="ORF">QTG54_007048</name>
</gene>
<protein>
    <submittedName>
        <fullName evidence="2">Uncharacterized protein</fullName>
    </submittedName>
</protein>
<dbReference type="Proteomes" id="UP001224775">
    <property type="component" value="Unassembled WGS sequence"/>
</dbReference>